<dbReference type="InterPro" id="IPR051156">
    <property type="entry name" value="Mito/Outer_Membr_Metalloprot"/>
</dbReference>
<keyword evidence="6 8" id="KW-0482">Metalloprotease</keyword>
<dbReference type="InterPro" id="IPR001915">
    <property type="entry name" value="Peptidase_M48"/>
</dbReference>
<accession>A0ABV2AVY6</accession>
<evidence type="ECO:0000256" key="6">
    <source>
        <dbReference type="ARBA" id="ARBA00023049"/>
    </source>
</evidence>
<dbReference type="Proteomes" id="UP001460888">
    <property type="component" value="Unassembled WGS sequence"/>
</dbReference>
<protein>
    <submittedName>
        <fullName evidence="8">Exported zinc metalloprotease YfgC</fullName>
    </submittedName>
</protein>
<dbReference type="GO" id="GO:0008237">
    <property type="term" value="F:metallopeptidase activity"/>
    <property type="evidence" value="ECO:0007669"/>
    <property type="project" value="UniProtKB-KW"/>
</dbReference>
<keyword evidence="3" id="KW-0479">Metal-binding</keyword>
<keyword evidence="5" id="KW-0862">Zinc</keyword>
<reference evidence="8 9" key="1">
    <citation type="submission" date="2013-03" db="EMBL/GenBank/DDBJ databases">
        <title>Salinisphaera dokdonensis CL-ES53 Genome Sequencing.</title>
        <authorList>
            <person name="Li C."/>
            <person name="Lai Q."/>
            <person name="Shao Z."/>
        </authorList>
    </citation>
    <scope>NUCLEOTIDE SEQUENCE [LARGE SCALE GENOMIC DNA]</scope>
    <source>
        <strain evidence="8 9">CL-ES53</strain>
    </source>
</reference>
<evidence type="ECO:0000256" key="4">
    <source>
        <dbReference type="ARBA" id="ARBA00022801"/>
    </source>
</evidence>
<evidence type="ECO:0000259" key="7">
    <source>
        <dbReference type="Pfam" id="PF01435"/>
    </source>
</evidence>
<dbReference type="Gene3D" id="1.25.40.10">
    <property type="entry name" value="Tetratricopeptide repeat domain"/>
    <property type="match status" value="1"/>
</dbReference>
<dbReference type="PANTHER" id="PTHR22726">
    <property type="entry name" value="METALLOENDOPEPTIDASE OMA1"/>
    <property type="match status" value="1"/>
</dbReference>
<evidence type="ECO:0000256" key="5">
    <source>
        <dbReference type="ARBA" id="ARBA00022833"/>
    </source>
</evidence>
<dbReference type="PANTHER" id="PTHR22726:SF1">
    <property type="entry name" value="METALLOENDOPEPTIDASE OMA1, MITOCHONDRIAL"/>
    <property type="match status" value="1"/>
</dbReference>
<dbReference type="Pfam" id="PF14559">
    <property type="entry name" value="TPR_19"/>
    <property type="match status" value="1"/>
</dbReference>
<dbReference type="InterPro" id="IPR011990">
    <property type="entry name" value="TPR-like_helical_dom_sf"/>
</dbReference>
<organism evidence="8 9">
    <name type="scientific">Salinisphaera dokdonensis CL-ES53</name>
    <dbReference type="NCBI Taxonomy" id="1304272"/>
    <lineage>
        <taxon>Bacteria</taxon>
        <taxon>Pseudomonadati</taxon>
        <taxon>Pseudomonadota</taxon>
        <taxon>Gammaproteobacteria</taxon>
        <taxon>Salinisphaerales</taxon>
        <taxon>Salinisphaeraceae</taxon>
        <taxon>Salinisphaera</taxon>
    </lineage>
</organism>
<gene>
    <name evidence="8" type="ORF">SADO_00940</name>
</gene>
<evidence type="ECO:0000256" key="3">
    <source>
        <dbReference type="ARBA" id="ARBA00022723"/>
    </source>
</evidence>
<keyword evidence="9" id="KW-1185">Reference proteome</keyword>
<evidence type="ECO:0000313" key="9">
    <source>
        <dbReference type="Proteomes" id="UP001460888"/>
    </source>
</evidence>
<comment type="cofactor">
    <cofactor evidence="1">
        <name>Zn(2+)</name>
        <dbReference type="ChEBI" id="CHEBI:29105"/>
    </cofactor>
</comment>
<comment type="caution">
    <text evidence="8">The sequence shown here is derived from an EMBL/GenBank/DDBJ whole genome shotgun (WGS) entry which is preliminary data.</text>
</comment>
<name>A0ABV2AVY6_9GAMM</name>
<dbReference type="Gene3D" id="3.30.2010.10">
    <property type="entry name" value="Metalloproteases ('zincins'), catalytic domain"/>
    <property type="match status" value="1"/>
</dbReference>
<dbReference type="CDD" id="cd07333">
    <property type="entry name" value="M48C_bepA_like"/>
    <property type="match status" value="1"/>
</dbReference>
<keyword evidence="4" id="KW-0378">Hydrolase</keyword>
<dbReference type="SUPFAM" id="SSF48452">
    <property type="entry name" value="TPR-like"/>
    <property type="match status" value="1"/>
</dbReference>
<evidence type="ECO:0000256" key="1">
    <source>
        <dbReference type="ARBA" id="ARBA00001947"/>
    </source>
</evidence>
<sequence length="482" mass="53122">MTVVATVASARDYQLPSIGQPADTYMSPAEEDKIGRQVVAQLLERSLVIEDLQLREYLTQIGARLAQHTRSEASAFRFYLIDSSQINAFALPGGYIGINAGLITETESESELAGVVGHEMAHVTQRHIARQIEATSGMGWATAAAILVAAIAGGGDPDAISAAVTAGVANLGQQQTNYTRAHEFEADRIGIRTLAEADFNPDGMASFFEKMQRRSRLYGNQLPEILLSHPVSNTRMAEAESRARDYPSPTVRESNDYLLMRERARVFMNRQLGALLRYYEQRRANTDGASNPPALDYGYALALSRVGRNEDAIDLLAPLAEANPQGKAFLLALADAHSQAGNTPEARELLETARTRFPRSPSVKLDYANLLVSSDEPETARAFLMQDRDLLAQSSEAQQMLAQVAGQQDNLGEAYYRQAKYYELRGAFAPAINQLRTALQTAELNAFDKARLRALLDQMVRACHTAWSERECREQVTSDARY</sequence>
<feature type="domain" description="Peptidase M48" evidence="7">
    <location>
        <begin position="55"/>
        <end position="242"/>
    </location>
</feature>
<evidence type="ECO:0000256" key="2">
    <source>
        <dbReference type="ARBA" id="ARBA00022670"/>
    </source>
</evidence>
<proteinExistence type="predicted"/>
<keyword evidence="2" id="KW-0645">Protease</keyword>
<dbReference type="Pfam" id="PF01435">
    <property type="entry name" value="Peptidase_M48"/>
    <property type="match status" value="1"/>
</dbReference>
<evidence type="ECO:0000313" key="8">
    <source>
        <dbReference type="EMBL" id="MES1927778.1"/>
    </source>
</evidence>
<dbReference type="EMBL" id="APND01000001">
    <property type="protein sequence ID" value="MES1927778.1"/>
    <property type="molecule type" value="Genomic_DNA"/>
</dbReference>